<dbReference type="EMBL" id="CP087831">
    <property type="protein sequence ID" value="UZA04784.1"/>
    <property type="molecule type" value="Genomic_DNA"/>
</dbReference>
<evidence type="ECO:0000313" key="1">
    <source>
        <dbReference type="EMBL" id="UZA04784.1"/>
    </source>
</evidence>
<reference evidence="1" key="1">
    <citation type="journal article" date="2022" name="BMC Microbiol.">
        <title>Whole genome sequencing of Moraxella bovis strains from North America reveals two genotypes with different genetic determinants.</title>
        <authorList>
            <person name="Wynn E.L."/>
            <person name="Hille M.M."/>
            <person name="Loy J.D."/>
            <person name="Schuller G."/>
            <person name="Kuhn K.L."/>
            <person name="Dickey A.M."/>
            <person name="Bono J.L."/>
            <person name="Clawson M.L."/>
        </authorList>
    </citation>
    <scope>NUCLEOTIDE SEQUENCE</scope>
    <source>
        <strain evidence="1">SAM102599</strain>
    </source>
</reference>
<dbReference type="RefSeq" id="WP_264697367.1">
    <property type="nucleotide sequence ID" value="NZ_CP087831.1"/>
</dbReference>
<keyword evidence="2" id="KW-1185">Reference proteome</keyword>
<dbReference type="Proteomes" id="UP001163632">
    <property type="component" value="Plasmid unnamed1"/>
</dbReference>
<proteinExistence type="predicted"/>
<name>A0ABY6MEW0_MORBO</name>
<evidence type="ECO:0000313" key="2">
    <source>
        <dbReference type="Proteomes" id="UP001163632"/>
    </source>
</evidence>
<geneLocation type="plasmid" evidence="1 2">
    <name>unnamed1</name>
</geneLocation>
<gene>
    <name evidence="1" type="ORF">LP092_15000</name>
</gene>
<accession>A0ABY6MEW0</accession>
<keyword evidence="1" id="KW-0614">Plasmid</keyword>
<sequence length="261" mass="30056">MATANFLYRDTLYAQSTYIHPNDCECHCDAKAISVGCEHESDCPVIQGYYDEWLYDDTKDNIIAHLEKIRTEKRYSGCTLYGDKDLGWTNDNRNFDGAIVGRMYKDLTYCLGLDNTGEIDVSIGDDFCLRPGYYEGFNFDRLTSQYATFGTDEFDNIKDDVWERIFKYDELCLQEFIDDRQDEVVNGVFSNLDEAFQAYGADKAFTFDEKCQECFDEIMAIVDKFIADANSVFDEIGKCYFNQYACVARASNGEAFYQEIA</sequence>
<organism evidence="1 2">
    <name type="scientific">Moraxella bovis</name>
    <dbReference type="NCBI Taxonomy" id="476"/>
    <lineage>
        <taxon>Bacteria</taxon>
        <taxon>Pseudomonadati</taxon>
        <taxon>Pseudomonadota</taxon>
        <taxon>Gammaproteobacteria</taxon>
        <taxon>Moraxellales</taxon>
        <taxon>Moraxellaceae</taxon>
        <taxon>Moraxella</taxon>
    </lineage>
</organism>
<protein>
    <submittedName>
        <fullName evidence="1">Uncharacterized protein</fullName>
    </submittedName>
</protein>